<reference evidence="9 10" key="1">
    <citation type="submission" date="2017-11" db="EMBL/GenBank/DDBJ databases">
        <title>Comparitive Functional Genomics of Dry Heat Resistant strains isolated from the Viking Spacecraft.</title>
        <authorList>
            <person name="Seuylemezian A."/>
            <person name="Cooper K."/>
            <person name="Vaishampayan P."/>
        </authorList>
    </citation>
    <scope>NUCLEOTIDE SEQUENCE [LARGE SCALE GENOMIC DNA]</scope>
    <source>
        <strain evidence="9 10">V32-6</strain>
    </source>
</reference>
<accession>A0A2N5HCA4</accession>
<evidence type="ECO:0000256" key="5">
    <source>
        <dbReference type="ARBA" id="ARBA00022741"/>
    </source>
</evidence>
<proteinExistence type="predicted"/>
<dbReference type="SMART" id="SM00904">
    <property type="entry name" value="Flavokinase"/>
    <property type="match status" value="1"/>
</dbReference>
<sequence length="163" mass="18413">MATIKEAVDISKEFNIPANKITEVFKLLDAVSICTLDGTIVHGQKIGGKLGFPTANLNLYTSKDCLKNGVYGVKVNLRGLTYYGVMNAGVKPTLNTNIQKTYEIHLFDFNQSIYGEEINVEVKFFIREEIKFSSINQLIQQIENDIMHVKYKFELQQMGKIGL</sequence>
<dbReference type="PANTHER" id="PTHR22749">
    <property type="entry name" value="RIBOFLAVIN KINASE/FMN ADENYLYLTRANSFERASE"/>
    <property type="match status" value="1"/>
</dbReference>
<dbReference type="InterPro" id="IPR015865">
    <property type="entry name" value="Riboflavin_kinase_bac/euk"/>
</dbReference>
<evidence type="ECO:0000259" key="8">
    <source>
        <dbReference type="SMART" id="SM00904"/>
    </source>
</evidence>
<evidence type="ECO:0000256" key="1">
    <source>
        <dbReference type="ARBA" id="ARBA00012105"/>
    </source>
</evidence>
<dbReference type="AlphaFoldDB" id="A0A2N5HCA4"/>
<evidence type="ECO:0000256" key="2">
    <source>
        <dbReference type="ARBA" id="ARBA00022630"/>
    </source>
</evidence>
<feature type="domain" description="Riboflavin kinase" evidence="8">
    <location>
        <begin position="34"/>
        <end position="154"/>
    </location>
</feature>
<evidence type="ECO:0000256" key="7">
    <source>
        <dbReference type="ARBA" id="ARBA00047880"/>
    </source>
</evidence>
<name>A0A2N5HCA4_9BACI</name>
<evidence type="ECO:0000256" key="6">
    <source>
        <dbReference type="ARBA" id="ARBA00022840"/>
    </source>
</evidence>
<comment type="catalytic activity">
    <reaction evidence="7">
        <text>riboflavin + ATP = FMN + ADP + H(+)</text>
        <dbReference type="Rhea" id="RHEA:14357"/>
        <dbReference type="ChEBI" id="CHEBI:15378"/>
        <dbReference type="ChEBI" id="CHEBI:30616"/>
        <dbReference type="ChEBI" id="CHEBI:57986"/>
        <dbReference type="ChEBI" id="CHEBI:58210"/>
        <dbReference type="ChEBI" id="CHEBI:456216"/>
        <dbReference type="EC" id="2.7.1.26"/>
    </reaction>
</comment>
<dbReference type="Gene3D" id="2.40.30.30">
    <property type="entry name" value="Riboflavin kinase-like"/>
    <property type="match status" value="1"/>
</dbReference>
<organism evidence="9 10">
    <name type="scientific">Neobacillus cucumis</name>
    <dbReference type="NCBI Taxonomy" id="1740721"/>
    <lineage>
        <taxon>Bacteria</taxon>
        <taxon>Bacillati</taxon>
        <taxon>Bacillota</taxon>
        <taxon>Bacilli</taxon>
        <taxon>Bacillales</taxon>
        <taxon>Bacillaceae</taxon>
        <taxon>Neobacillus</taxon>
    </lineage>
</organism>
<comment type="caution">
    <text evidence="9">The sequence shown here is derived from an EMBL/GenBank/DDBJ whole genome shotgun (WGS) entry which is preliminary data.</text>
</comment>
<dbReference type="GO" id="GO:0005524">
    <property type="term" value="F:ATP binding"/>
    <property type="evidence" value="ECO:0007669"/>
    <property type="project" value="UniProtKB-KW"/>
</dbReference>
<dbReference type="EC" id="2.7.1.26" evidence="1"/>
<evidence type="ECO:0000313" key="10">
    <source>
        <dbReference type="Proteomes" id="UP000234950"/>
    </source>
</evidence>
<keyword evidence="4" id="KW-0808">Transferase</keyword>
<keyword evidence="2" id="KW-0285">Flavoprotein</keyword>
<dbReference type="RefSeq" id="WP_101648874.1">
    <property type="nucleotide sequence ID" value="NZ_PGVE01000063.1"/>
</dbReference>
<dbReference type="OrthoDB" id="9803667at2"/>
<dbReference type="GO" id="GO:0008531">
    <property type="term" value="F:riboflavin kinase activity"/>
    <property type="evidence" value="ECO:0007669"/>
    <property type="project" value="UniProtKB-EC"/>
</dbReference>
<evidence type="ECO:0000313" key="9">
    <source>
        <dbReference type="EMBL" id="PLS03144.1"/>
    </source>
</evidence>
<keyword evidence="6" id="KW-0067">ATP-binding</keyword>
<evidence type="ECO:0000256" key="4">
    <source>
        <dbReference type="ARBA" id="ARBA00022679"/>
    </source>
</evidence>
<gene>
    <name evidence="9" type="ORF">CVD27_15905</name>
</gene>
<dbReference type="GO" id="GO:0009398">
    <property type="term" value="P:FMN biosynthetic process"/>
    <property type="evidence" value="ECO:0007669"/>
    <property type="project" value="TreeGrafter"/>
</dbReference>
<protein>
    <recommendedName>
        <fullName evidence="1">riboflavin kinase</fullName>
        <ecNumber evidence="1">2.7.1.26</ecNumber>
    </recommendedName>
</protein>
<dbReference type="Pfam" id="PF01687">
    <property type="entry name" value="Flavokinase"/>
    <property type="match status" value="1"/>
</dbReference>
<keyword evidence="10" id="KW-1185">Reference proteome</keyword>
<keyword evidence="3" id="KW-0288">FMN</keyword>
<keyword evidence="9" id="KW-0418">Kinase</keyword>
<dbReference type="GO" id="GO:0009231">
    <property type="term" value="P:riboflavin biosynthetic process"/>
    <property type="evidence" value="ECO:0007669"/>
    <property type="project" value="InterPro"/>
</dbReference>
<dbReference type="PANTHER" id="PTHR22749:SF6">
    <property type="entry name" value="RIBOFLAVIN KINASE"/>
    <property type="match status" value="1"/>
</dbReference>
<dbReference type="Proteomes" id="UP000234950">
    <property type="component" value="Unassembled WGS sequence"/>
</dbReference>
<keyword evidence="5" id="KW-0547">Nucleotide-binding</keyword>
<dbReference type="EMBL" id="PGVE01000063">
    <property type="protein sequence ID" value="PLS03144.1"/>
    <property type="molecule type" value="Genomic_DNA"/>
</dbReference>
<evidence type="ECO:0000256" key="3">
    <source>
        <dbReference type="ARBA" id="ARBA00022643"/>
    </source>
</evidence>
<dbReference type="InterPro" id="IPR023465">
    <property type="entry name" value="Riboflavin_kinase_dom_sf"/>
</dbReference>
<dbReference type="InterPro" id="IPR023468">
    <property type="entry name" value="Riboflavin_kinase"/>
</dbReference>
<dbReference type="SUPFAM" id="SSF82114">
    <property type="entry name" value="Riboflavin kinase-like"/>
    <property type="match status" value="1"/>
</dbReference>